<dbReference type="InterPro" id="IPR025158">
    <property type="entry name" value="Mg_chelat-rel_C"/>
</dbReference>
<dbReference type="InterPro" id="IPR000523">
    <property type="entry name" value="Mg_chelatse_chII-like_cat_dom"/>
</dbReference>
<dbReference type="InterPro" id="IPR003593">
    <property type="entry name" value="AAA+_ATPase"/>
</dbReference>
<dbReference type="PANTHER" id="PTHR32039">
    <property type="entry name" value="MAGNESIUM-CHELATASE SUBUNIT CHLI"/>
    <property type="match status" value="1"/>
</dbReference>
<dbReference type="STRING" id="1823756.A4H34_09735"/>
<evidence type="ECO:0000313" key="4">
    <source>
        <dbReference type="Proteomes" id="UP000078368"/>
    </source>
</evidence>
<dbReference type="InterPro" id="IPR027417">
    <property type="entry name" value="P-loop_NTPase"/>
</dbReference>
<organism evidence="3 4">
    <name type="scientific">Peptidiphaga gingivicola</name>
    <dbReference type="NCBI Taxonomy" id="2741497"/>
    <lineage>
        <taxon>Bacteria</taxon>
        <taxon>Bacillati</taxon>
        <taxon>Actinomycetota</taxon>
        <taxon>Actinomycetes</taxon>
        <taxon>Actinomycetales</taxon>
        <taxon>Actinomycetaceae</taxon>
        <taxon>Peptidiphaga</taxon>
    </lineage>
</organism>
<dbReference type="InterPro" id="IPR014721">
    <property type="entry name" value="Ribsml_uS5_D2-typ_fold_subgr"/>
</dbReference>
<dbReference type="SUPFAM" id="SSF54211">
    <property type="entry name" value="Ribosomal protein S5 domain 2-like"/>
    <property type="match status" value="1"/>
</dbReference>
<keyword evidence="4" id="KW-1185">Reference proteome</keyword>
<comment type="caution">
    <text evidence="3">The sequence shown here is derived from an EMBL/GenBank/DDBJ whole genome shotgun (WGS) entry which is preliminary data.</text>
</comment>
<sequence length="498" mass="52383">MAVVGIEGRPVRIEAVLLHGLPAVTIVGLPDAAVSESRERIRAAFASAGIGFPQARLTINLSPADTPKSGTAFDLGIAVAILGAMGGREIGQRYVMGELGLDGSVRAVRGILPAALAAADEGAAMAVPPGCGKEAELAGVRVKEVFHLAQLAEAMRIPCGPVPDAPSPPGMDETEAPPACPDLADVRGQAQARHALEVAAAGGHHMLVTGAPGVGKSMLAARLPGILPRLDMHEAVEVAAIASAAGEFDGRLSYTPPFSSPHHSSSAAALIGGGAIPKPGAASRAHRGVLFLDEMPEFSTHSLQTLREPMETGRIEIHRARAVVTYPARFQLIGAANPCKCGNYLDAPGKCTCSVRDRRDYFRRIGGPILDRFDINVVAPRLSRADLAEAGAGEPSAVVAERVAEARLRQRARLRSTPWTANAQVSGSWLRRNTPLSRESARELDSMLASGETSMRAVDKILRISWTLADLSGRSSPSRDDVDCAFTLRERNGFHGTH</sequence>
<dbReference type="InterPro" id="IPR045006">
    <property type="entry name" value="CHLI-like"/>
</dbReference>
<comment type="similarity">
    <text evidence="1">Belongs to the Mg-chelatase subunits D/I family. ComM subfamily.</text>
</comment>
<dbReference type="Proteomes" id="UP000078368">
    <property type="component" value="Unassembled WGS sequence"/>
</dbReference>
<dbReference type="InterPro" id="IPR020568">
    <property type="entry name" value="Ribosomal_Su5_D2-typ_SF"/>
</dbReference>
<dbReference type="Pfam" id="PF13541">
    <property type="entry name" value="ChlI"/>
    <property type="match status" value="1"/>
</dbReference>
<dbReference type="EMBL" id="LVZK01000003">
    <property type="protein sequence ID" value="OAP85367.1"/>
    <property type="molecule type" value="Genomic_DNA"/>
</dbReference>
<dbReference type="NCBIfam" id="TIGR00368">
    <property type="entry name" value="YifB family Mg chelatase-like AAA ATPase"/>
    <property type="match status" value="1"/>
</dbReference>
<feature type="domain" description="AAA+ ATPase" evidence="2">
    <location>
        <begin position="202"/>
        <end position="383"/>
    </location>
</feature>
<dbReference type="GO" id="GO:0005524">
    <property type="term" value="F:ATP binding"/>
    <property type="evidence" value="ECO:0007669"/>
    <property type="project" value="InterPro"/>
</dbReference>
<protein>
    <submittedName>
        <fullName evidence="3">Magnesium chelatase</fullName>
    </submittedName>
</protein>
<proteinExistence type="inferred from homology"/>
<accession>A0A179B0X0</accession>
<dbReference type="Gene3D" id="3.40.50.300">
    <property type="entry name" value="P-loop containing nucleotide triphosphate hydrolases"/>
    <property type="match status" value="1"/>
</dbReference>
<name>A0A179B0X0_9ACTO</name>
<dbReference type="Pfam" id="PF13335">
    <property type="entry name" value="Mg_chelatase_C"/>
    <property type="match status" value="1"/>
</dbReference>
<dbReference type="SMART" id="SM00382">
    <property type="entry name" value="AAA"/>
    <property type="match status" value="1"/>
</dbReference>
<dbReference type="AlphaFoldDB" id="A0A179B0X0"/>
<dbReference type="RefSeq" id="WP_064231963.1">
    <property type="nucleotide sequence ID" value="NZ_LVZK01000003.1"/>
</dbReference>
<dbReference type="InterPro" id="IPR004482">
    <property type="entry name" value="Mg_chelat-rel"/>
</dbReference>
<evidence type="ECO:0000313" key="3">
    <source>
        <dbReference type="EMBL" id="OAP85367.1"/>
    </source>
</evidence>
<dbReference type="SUPFAM" id="SSF52540">
    <property type="entry name" value="P-loop containing nucleoside triphosphate hydrolases"/>
    <property type="match status" value="1"/>
</dbReference>
<evidence type="ECO:0000256" key="1">
    <source>
        <dbReference type="ARBA" id="ARBA00006354"/>
    </source>
</evidence>
<reference evidence="3 4" key="1">
    <citation type="submission" date="2016-04" db="EMBL/GenBank/DDBJ databases">
        <title>Peptidophaga gingivicola gen. nov., sp. nov., isolated from human subgingival plaque.</title>
        <authorList>
            <person name="Beall C.J."/>
            <person name="Mokrzan E.M."/>
            <person name="Griffen A.L."/>
            <person name="Leys E.J."/>
        </authorList>
    </citation>
    <scope>NUCLEOTIDE SEQUENCE [LARGE SCALE GENOMIC DNA]</scope>
    <source>
        <strain evidence="3 4">BA112</strain>
    </source>
</reference>
<dbReference type="Pfam" id="PF01078">
    <property type="entry name" value="Mg_chelatase"/>
    <property type="match status" value="1"/>
</dbReference>
<dbReference type="Gene3D" id="3.30.230.10">
    <property type="match status" value="1"/>
</dbReference>
<gene>
    <name evidence="3" type="ORF">A4H34_09735</name>
</gene>
<evidence type="ECO:0000259" key="2">
    <source>
        <dbReference type="SMART" id="SM00382"/>
    </source>
</evidence>
<dbReference type="PANTHER" id="PTHR32039:SF7">
    <property type="entry name" value="COMPETENCE PROTEIN COMM"/>
    <property type="match status" value="1"/>
</dbReference>